<evidence type="ECO:0000256" key="1">
    <source>
        <dbReference type="SAM" id="MobiDB-lite"/>
    </source>
</evidence>
<accession>A0ABU5XVP0</accession>
<gene>
    <name evidence="2" type="ORF">KV113_10875</name>
</gene>
<sequence length="59" mass="5591">MSNAAHGGCGPSAAADAGIARPSPNTAGAASKVIRIEGSFYSAAPTIASATDTTVGSAR</sequence>
<keyword evidence="3" id="KW-1185">Reference proteome</keyword>
<organism evidence="2 3">
    <name type="scientific">[Mycobacterium] nativiensis</name>
    <dbReference type="NCBI Taxonomy" id="2855503"/>
    <lineage>
        <taxon>Bacteria</taxon>
        <taxon>Bacillati</taxon>
        <taxon>Actinomycetota</taxon>
        <taxon>Actinomycetes</taxon>
        <taxon>Mycobacteriales</taxon>
        <taxon>Mycobacteriaceae</taxon>
        <taxon>Mycolicibacter</taxon>
    </lineage>
</organism>
<comment type="caution">
    <text evidence="2">The sequence shown here is derived from an EMBL/GenBank/DDBJ whole genome shotgun (WGS) entry which is preliminary data.</text>
</comment>
<evidence type="ECO:0000313" key="2">
    <source>
        <dbReference type="EMBL" id="MEB3032057.1"/>
    </source>
</evidence>
<name>A0ABU5XVP0_9MYCO</name>
<reference evidence="2 3" key="1">
    <citation type="submission" date="2023-12" db="EMBL/GenBank/DDBJ databases">
        <title>Description of new species of Mycobacterium terrae complex isolated from sewage at the Sao Paulo Zoological Park Foundation in Brazil.</title>
        <authorList>
            <person name="Romagnoli C.L."/>
            <person name="Conceicao E.C."/>
            <person name="Machado E."/>
            <person name="Barreto L.B.P.F."/>
            <person name="Sharma A."/>
            <person name="Silva N.M."/>
            <person name="Marques L.E."/>
            <person name="Juliana M.A."/>
            <person name="Lourenco M.C.S."/>
            <person name="Digiampietri L.A."/>
            <person name="Suffys P.N."/>
            <person name="Viana-Niero C."/>
        </authorList>
    </citation>
    <scope>NUCLEOTIDE SEQUENCE [LARGE SCALE GENOMIC DNA]</scope>
    <source>
        <strain evidence="2 3">MYC340</strain>
    </source>
</reference>
<proteinExistence type="predicted"/>
<protein>
    <submittedName>
        <fullName evidence="2">Uncharacterized protein</fullName>
    </submittedName>
</protein>
<dbReference type="Proteomes" id="UP001298593">
    <property type="component" value="Unassembled WGS sequence"/>
</dbReference>
<dbReference type="EMBL" id="JAYJJU010000008">
    <property type="protein sequence ID" value="MEB3032057.1"/>
    <property type="molecule type" value="Genomic_DNA"/>
</dbReference>
<feature type="region of interest" description="Disordered" evidence="1">
    <location>
        <begin position="1"/>
        <end position="28"/>
    </location>
</feature>
<evidence type="ECO:0000313" key="3">
    <source>
        <dbReference type="Proteomes" id="UP001298593"/>
    </source>
</evidence>
<dbReference type="RefSeq" id="WP_224975253.1">
    <property type="nucleotide sequence ID" value="NZ_JAYJJU010000008.1"/>
</dbReference>